<keyword evidence="1" id="KW-0175">Coiled coil</keyword>
<dbReference type="SUPFAM" id="SSF82607">
    <property type="entry name" value="YbaB-like"/>
    <property type="match status" value="1"/>
</dbReference>
<feature type="compositionally biased region" description="Pro residues" evidence="2">
    <location>
        <begin position="120"/>
        <end position="154"/>
    </location>
</feature>
<feature type="coiled-coil region" evidence="1">
    <location>
        <begin position="8"/>
        <end position="35"/>
    </location>
</feature>
<dbReference type="Gene3D" id="3.30.1310.10">
    <property type="entry name" value="Nucleoid-associated protein YbaB-like domain"/>
    <property type="match status" value="1"/>
</dbReference>
<organism evidence="3 4">
    <name type="scientific">Goodfellowiella coeruleoviolacea</name>
    <dbReference type="NCBI Taxonomy" id="334858"/>
    <lineage>
        <taxon>Bacteria</taxon>
        <taxon>Bacillati</taxon>
        <taxon>Actinomycetota</taxon>
        <taxon>Actinomycetes</taxon>
        <taxon>Pseudonocardiales</taxon>
        <taxon>Pseudonocardiaceae</taxon>
        <taxon>Goodfellowiella</taxon>
    </lineage>
</organism>
<dbReference type="AlphaFoldDB" id="A0AAE3KG78"/>
<sequence>MPDRGARLDEAIRAFQEQANQAAQLKDKIAELRGHARNADGSVTVTVAPSGAVLGLQLSPAAMRRSHTQLQQEILTAIRQATQQAAGALQATVEPVLGDRAARFSEAFNAHSPAVTPIGPSAPPPASALPTPHPPDAQPGPLPPQPTPPAPQRTPRPRPDAPATVDDDYFGGSVLT</sequence>
<dbReference type="RefSeq" id="WP_253770922.1">
    <property type="nucleotide sequence ID" value="NZ_JAMTCK010000005.1"/>
</dbReference>
<dbReference type="Proteomes" id="UP001206128">
    <property type="component" value="Unassembled WGS sequence"/>
</dbReference>
<evidence type="ECO:0000256" key="2">
    <source>
        <dbReference type="SAM" id="MobiDB-lite"/>
    </source>
</evidence>
<reference evidence="3" key="1">
    <citation type="submission" date="2022-06" db="EMBL/GenBank/DDBJ databases">
        <title>Genomic Encyclopedia of Archaeal and Bacterial Type Strains, Phase II (KMG-II): from individual species to whole genera.</title>
        <authorList>
            <person name="Goeker M."/>
        </authorList>
    </citation>
    <scope>NUCLEOTIDE SEQUENCE</scope>
    <source>
        <strain evidence="3">DSM 43935</strain>
    </source>
</reference>
<comment type="caution">
    <text evidence="3">The sequence shown here is derived from an EMBL/GenBank/DDBJ whole genome shotgun (WGS) entry which is preliminary data.</text>
</comment>
<dbReference type="EMBL" id="JAMTCK010000005">
    <property type="protein sequence ID" value="MCP2165785.1"/>
    <property type="molecule type" value="Genomic_DNA"/>
</dbReference>
<accession>A0AAE3KG78</accession>
<dbReference type="Pfam" id="PF02575">
    <property type="entry name" value="YbaB_DNA_bd"/>
    <property type="match status" value="1"/>
</dbReference>
<feature type="region of interest" description="Disordered" evidence="2">
    <location>
        <begin position="112"/>
        <end position="176"/>
    </location>
</feature>
<dbReference type="GO" id="GO:0003677">
    <property type="term" value="F:DNA binding"/>
    <property type="evidence" value="ECO:0007669"/>
    <property type="project" value="UniProtKB-KW"/>
</dbReference>
<keyword evidence="3" id="KW-0238">DNA-binding</keyword>
<evidence type="ECO:0000313" key="3">
    <source>
        <dbReference type="EMBL" id="MCP2165785.1"/>
    </source>
</evidence>
<evidence type="ECO:0000256" key="1">
    <source>
        <dbReference type="SAM" id="Coils"/>
    </source>
</evidence>
<keyword evidence="4" id="KW-1185">Reference proteome</keyword>
<gene>
    <name evidence="3" type="ORF">LX83_002643</name>
</gene>
<dbReference type="InterPro" id="IPR036894">
    <property type="entry name" value="YbaB-like_sf"/>
</dbReference>
<protein>
    <submittedName>
        <fullName evidence="3">Conserved DNA-binding protein YbaB</fullName>
    </submittedName>
</protein>
<name>A0AAE3KG78_9PSEU</name>
<dbReference type="InterPro" id="IPR004401">
    <property type="entry name" value="YbaB/EbfC"/>
</dbReference>
<evidence type="ECO:0000313" key="4">
    <source>
        <dbReference type="Proteomes" id="UP001206128"/>
    </source>
</evidence>
<proteinExistence type="predicted"/>